<feature type="region of interest" description="Disordered" evidence="1">
    <location>
        <begin position="102"/>
        <end position="149"/>
    </location>
</feature>
<dbReference type="InterPro" id="IPR049472">
    <property type="entry name" value="MRNIP_N"/>
</dbReference>
<reference evidence="3 4" key="1">
    <citation type="journal article" date="2007" name="Nature">
        <title>Evolution of genes and genomes on the Drosophila phylogeny.</title>
        <authorList>
            <consortium name="Drosophila 12 Genomes Consortium"/>
            <person name="Clark A.G."/>
            <person name="Eisen M.B."/>
            <person name="Smith D.R."/>
            <person name="Bergman C.M."/>
            <person name="Oliver B."/>
            <person name="Markow T.A."/>
            <person name="Kaufman T.C."/>
            <person name="Kellis M."/>
            <person name="Gelbart W."/>
            <person name="Iyer V.N."/>
            <person name="Pollard D.A."/>
            <person name="Sackton T.B."/>
            <person name="Larracuente A.M."/>
            <person name="Singh N.D."/>
            <person name="Abad J.P."/>
            <person name="Abt D.N."/>
            <person name="Adryan B."/>
            <person name="Aguade M."/>
            <person name="Akashi H."/>
            <person name="Anderson W.W."/>
            <person name="Aquadro C.F."/>
            <person name="Ardell D.H."/>
            <person name="Arguello R."/>
            <person name="Artieri C.G."/>
            <person name="Barbash D.A."/>
            <person name="Barker D."/>
            <person name="Barsanti P."/>
            <person name="Batterham P."/>
            <person name="Batzoglou S."/>
            <person name="Begun D."/>
            <person name="Bhutkar A."/>
            <person name="Blanco E."/>
            <person name="Bosak S.A."/>
            <person name="Bradley R.K."/>
            <person name="Brand A.D."/>
            <person name="Brent M.R."/>
            <person name="Brooks A.N."/>
            <person name="Brown R.H."/>
            <person name="Butlin R.K."/>
            <person name="Caggese C."/>
            <person name="Calvi B.R."/>
            <person name="Bernardo de Carvalho A."/>
            <person name="Caspi A."/>
            <person name="Castrezana S."/>
            <person name="Celniker S.E."/>
            <person name="Chang J.L."/>
            <person name="Chapple C."/>
            <person name="Chatterji S."/>
            <person name="Chinwalla A."/>
            <person name="Civetta A."/>
            <person name="Clifton S.W."/>
            <person name="Comeron J.M."/>
            <person name="Costello J.C."/>
            <person name="Coyne J.A."/>
            <person name="Daub J."/>
            <person name="David R.G."/>
            <person name="Delcher A.L."/>
            <person name="Delehaunty K."/>
            <person name="Do C.B."/>
            <person name="Ebling H."/>
            <person name="Edwards K."/>
            <person name="Eickbush T."/>
            <person name="Evans J.D."/>
            <person name="Filipski A."/>
            <person name="Findeiss S."/>
            <person name="Freyhult E."/>
            <person name="Fulton L."/>
            <person name="Fulton R."/>
            <person name="Garcia A.C."/>
            <person name="Gardiner A."/>
            <person name="Garfield D.A."/>
            <person name="Garvin B.E."/>
            <person name="Gibson G."/>
            <person name="Gilbert D."/>
            <person name="Gnerre S."/>
            <person name="Godfrey J."/>
            <person name="Good R."/>
            <person name="Gotea V."/>
            <person name="Gravely B."/>
            <person name="Greenberg A.J."/>
            <person name="Griffiths-Jones S."/>
            <person name="Gross S."/>
            <person name="Guigo R."/>
            <person name="Gustafson E.A."/>
            <person name="Haerty W."/>
            <person name="Hahn M.W."/>
            <person name="Halligan D.L."/>
            <person name="Halpern A.L."/>
            <person name="Halter G.M."/>
            <person name="Han M.V."/>
            <person name="Heger A."/>
            <person name="Hillier L."/>
            <person name="Hinrichs A.S."/>
            <person name="Holmes I."/>
            <person name="Hoskins R.A."/>
            <person name="Hubisz M.J."/>
            <person name="Hultmark D."/>
            <person name="Huntley M.A."/>
            <person name="Jaffe D.B."/>
            <person name="Jagadeeshan S."/>
            <person name="Jeck W.R."/>
            <person name="Johnson J."/>
            <person name="Jones C.D."/>
            <person name="Jordan W.C."/>
            <person name="Karpen G.H."/>
            <person name="Kataoka E."/>
            <person name="Keightley P.D."/>
            <person name="Kheradpour P."/>
            <person name="Kirkness E.F."/>
            <person name="Koerich L.B."/>
            <person name="Kristiansen K."/>
            <person name="Kudrna D."/>
            <person name="Kulathinal R.J."/>
            <person name="Kumar S."/>
            <person name="Kwok R."/>
            <person name="Lander E."/>
            <person name="Langley C.H."/>
            <person name="Lapoint R."/>
            <person name="Lazzaro B.P."/>
            <person name="Lee S.J."/>
            <person name="Levesque L."/>
            <person name="Li R."/>
            <person name="Lin C.F."/>
            <person name="Lin M.F."/>
            <person name="Lindblad-Toh K."/>
            <person name="Llopart A."/>
            <person name="Long M."/>
            <person name="Low L."/>
            <person name="Lozovsky E."/>
            <person name="Lu J."/>
            <person name="Luo M."/>
            <person name="Machado C.A."/>
            <person name="Makalowski W."/>
            <person name="Marzo M."/>
            <person name="Matsuda M."/>
            <person name="Matzkin L."/>
            <person name="McAllister B."/>
            <person name="McBride C.S."/>
            <person name="McKernan B."/>
            <person name="McKernan K."/>
            <person name="Mendez-Lago M."/>
            <person name="Minx P."/>
            <person name="Mollenhauer M.U."/>
            <person name="Montooth K."/>
            <person name="Mount S.M."/>
            <person name="Mu X."/>
            <person name="Myers E."/>
            <person name="Negre B."/>
            <person name="Newfeld S."/>
            <person name="Nielsen R."/>
            <person name="Noor M.A."/>
            <person name="O'Grady P."/>
            <person name="Pachter L."/>
            <person name="Papaceit M."/>
            <person name="Parisi M.J."/>
            <person name="Parisi M."/>
            <person name="Parts L."/>
            <person name="Pedersen J.S."/>
            <person name="Pesole G."/>
            <person name="Phillippy A.M."/>
            <person name="Ponting C.P."/>
            <person name="Pop M."/>
            <person name="Porcelli D."/>
            <person name="Powell J.R."/>
            <person name="Prohaska S."/>
            <person name="Pruitt K."/>
            <person name="Puig M."/>
            <person name="Quesneville H."/>
            <person name="Ram K.R."/>
            <person name="Rand D."/>
            <person name="Rasmussen M.D."/>
            <person name="Reed L.K."/>
            <person name="Reenan R."/>
            <person name="Reily A."/>
            <person name="Remington K.A."/>
            <person name="Rieger T.T."/>
            <person name="Ritchie M.G."/>
            <person name="Robin C."/>
            <person name="Rogers Y.H."/>
            <person name="Rohde C."/>
            <person name="Rozas J."/>
            <person name="Rubenfield M.J."/>
            <person name="Ruiz A."/>
            <person name="Russo S."/>
            <person name="Salzberg S.L."/>
            <person name="Sanchez-Gracia A."/>
            <person name="Saranga D.J."/>
            <person name="Sato H."/>
            <person name="Schaeffer S.W."/>
            <person name="Schatz M.C."/>
            <person name="Schlenke T."/>
            <person name="Schwartz R."/>
            <person name="Segarra C."/>
            <person name="Singh R.S."/>
            <person name="Sirot L."/>
            <person name="Sirota M."/>
            <person name="Sisneros N.B."/>
            <person name="Smith C.D."/>
            <person name="Smith T.F."/>
            <person name="Spieth J."/>
            <person name="Stage D.E."/>
            <person name="Stark A."/>
            <person name="Stephan W."/>
            <person name="Strausberg R.L."/>
            <person name="Strempel S."/>
            <person name="Sturgill D."/>
            <person name="Sutton G."/>
            <person name="Sutton G.G."/>
            <person name="Tao W."/>
            <person name="Teichmann S."/>
            <person name="Tobari Y.N."/>
            <person name="Tomimura Y."/>
            <person name="Tsolas J.M."/>
            <person name="Valente V.L."/>
            <person name="Venter E."/>
            <person name="Venter J.C."/>
            <person name="Vicario S."/>
            <person name="Vieira F.G."/>
            <person name="Vilella A.J."/>
            <person name="Villasante A."/>
            <person name="Walenz B."/>
            <person name="Wang J."/>
            <person name="Wasserman M."/>
            <person name="Watts T."/>
            <person name="Wilson D."/>
            <person name="Wilson R.K."/>
            <person name="Wing R.A."/>
            <person name="Wolfner M.F."/>
            <person name="Wong A."/>
            <person name="Wong G.K."/>
            <person name="Wu C.I."/>
            <person name="Wu G."/>
            <person name="Yamamoto D."/>
            <person name="Yang H.P."/>
            <person name="Yang S.P."/>
            <person name="Yorke J.A."/>
            <person name="Yoshida K."/>
            <person name="Zdobnov E."/>
            <person name="Zhang P."/>
            <person name="Zhang Y."/>
            <person name="Zimin A.V."/>
            <person name="Baldwin J."/>
            <person name="Abdouelleil A."/>
            <person name="Abdulkadir J."/>
            <person name="Abebe A."/>
            <person name="Abera B."/>
            <person name="Abreu J."/>
            <person name="Acer S.C."/>
            <person name="Aftuck L."/>
            <person name="Alexander A."/>
            <person name="An P."/>
            <person name="Anderson E."/>
            <person name="Anderson S."/>
            <person name="Arachi H."/>
            <person name="Azer M."/>
            <person name="Bachantsang P."/>
            <person name="Barry A."/>
            <person name="Bayul T."/>
            <person name="Berlin A."/>
            <person name="Bessette D."/>
            <person name="Bloom T."/>
            <person name="Blye J."/>
            <person name="Boguslavskiy L."/>
            <person name="Bonnet C."/>
            <person name="Boukhgalter B."/>
            <person name="Bourzgui I."/>
            <person name="Brown A."/>
            <person name="Cahill P."/>
            <person name="Channer S."/>
            <person name="Cheshatsang Y."/>
            <person name="Chuda L."/>
            <person name="Citroen M."/>
            <person name="Collymore A."/>
            <person name="Cooke P."/>
            <person name="Costello M."/>
            <person name="D'Aco K."/>
            <person name="Daza R."/>
            <person name="De Haan G."/>
            <person name="DeGray S."/>
            <person name="DeMaso C."/>
            <person name="Dhargay N."/>
            <person name="Dooley K."/>
            <person name="Dooley E."/>
            <person name="Doricent M."/>
            <person name="Dorje P."/>
            <person name="Dorjee K."/>
            <person name="Dupes A."/>
            <person name="Elong R."/>
            <person name="Falk J."/>
            <person name="Farina A."/>
            <person name="Faro S."/>
            <person name="Ferguson D."/>
            <person name="Fisher S."/>
            <person name="Foley C.D."/>
            <person name="Franke A."/>
            <person name="Friedrich D."/>
            <person name="Gadbois L."/>
            <person name="Gearin G."/>
            <person name="Gearin C.R."/>
            <person name="Giannoukos G."/>
            <person name="Goode T."/>
            <person name="Graham J."/>
            <person name="Grandbois E."/>
            <person name="Grewal S."/>
            <person name="Gyaltsen K."/>
            <person name="Hafez N."/>
            <person name="Hagos B."/>
            <person name="Hall J."/>
            <person name="Henson C."/>
            <person name="Hollinger A."/>
            <person name="Honan T."/>
            <person name="Huard M.D."/>
            <person name="Hughes L."/>
            <person name="Hurhula B."/>
            <person name="Husby M.E."/>
            <person name="Kamat A."/>
            <person name="Kanga B."/>
            <person name="Kashin S."/>
            <person name="Khazanovich D."/>
            <person name="Kisner P."/>
            <person name="Lance K."/>
            <person name="Lara M."/>
            <person name="Lee W."/>
            <person name="Lennon N."/>
            <person name="Letendre F."/>
            <person name="LeVine R."/>
            <person name="Lipovsky A."/>
            <person name="Liu X."/>
            <person name="Liu J."/>
            <person name="Liu S."/>
            <person name="Lokyitsang T."/>
            <person name="Lokyitsang Y."/>
            <person name="Lubonja R."/>
            <person name="Lui A."/>
            <person name="MacDonald P."/>
            <person name="Magnisalis V."/>
            <person name="Maru K."/>
            <person name="Matthews C."/>
            <person name="McCusker W."/>
            <person name="McDonough S."/>
            <person name="Mehta T."/>
            <person name="Meldrim J."/>
            <person name="Meneus L."/>
            <person name="Mihai O."/>
            <person name="Mihalev A."/>
            <person name="Mihova T."/>
            <person name="Mittelman R."/>
            <person name="Mlenga V."/>
            <person name="Montmayeur A."/>
            <person name="Mulrain L."/>
            <person name="Navidi A."/>
            <person name="Naylor J."/>
            <person name="Negash T."/>
            <person name="Nguyen T."/>
            <person name="Nguyen N."/>
            <person name="Nicol R."/>
            <person name="Norbu C."/>
            <person name="Norbu N."/>
            <person name="Novod N."/>
            <person name="O'Neill B."/>
            <person name="Osman S."/>
            <person name="Markiewicz E."/>
            <person name="Oyono O.L."/>
            <person name="Patti C."/>
            <person name="Phunkhang P."/>
            <person name="Pierre F."/>
            <person name="Priest M."/>
            <person name="Raghuraman S."/>
            <person name="Rege F."/>
            <person name="Reyes R."/>
            <person name="Rise C."/>
            <person name="Rogov P."/>
            <person name="Ross K."/>
            <person name="Ryan E."/>
            <person name="Settipalli S."/>
            <person name="Shea T."/>
            <person name="Sherpa N."/>
            <person name="Shi L."/>
            <person name="Shih D."/>
            <person name="Sparrow T."/>
            <person name="Spaulding J."/>
            <person name="Stalker J."/>
            <person name="Stange-Thomann N."/>
            <person name="Stavropoulos S."/>
            <person name="Stone C."/>
            <person name="Strader C."/>
            <person name="Tesfaye S."/>
            <person name="Thomson T."/>
            <person name="Thoulutsang Y."/>
            <person name="Thoulutsang D."/>
            <person name="Topham K."/>
            <person name="Topping I."/>
            <person name="Tsamla T."/>
            <person name="Vassiliev H."/>
            <person name="Vo A."/>
            <person name="Wangchuk T."/>
            <person name="Wangdi T."/>
            <person name="Weiand M."/>
            <person name="Wilkinson J."/>
            <person name="Wilson A."/>
            <person name="Yadav S."/>
            <person name="Young G."/>
            <person name="Yu Q."/>
            <person name="Zembek L."/>
            <person name="Zhong D."/>
            <person name="Zimmer A."/>
            <person name="Zwirko Z."/>
            <person name="Jaffe D.B."/>
            <person name="Alvarez P."/>
            <person name="Brockman W."/>
            <person name="Butler J."/>
            <person name="Chin C."/>
            <person name="Gnerre S."/>
            <person name="Grabherr M."/>
            <person name="Kleber M."/>
            <person name="Mauceli E."/>
            <person name="MacCallum I."/>
        </authorList>
    </citation>
    <scope>NUCLEOTIDE SEQUENCE [LARGE SCALE GENOMIC DNA]</scope>
    <source>
        <strain evidence="4">Tucson 14030-0811.24</strain>
    </source>
</reference>
<dbReference type="InParanoid" id="B4N6W3"/>
<dbReference type="PANTHER" id="PTHR15863:SF2">
    <property type="entry name" value="MRN COMPLEX-INTERACTING PROTEIN"/>
    <property type="match status" value="1"/>
</dbReference>
<dbReference type="AlphaFoldDB" id="B4N6W3"/>
<dbReference type="OrthoDB" id="5960226at2759"/>
<evidence type="ECO:0000259" key="2">
    <source>
        <dbReference type="Pfam" id="PF15749"/>
    </source>
</evidence>
<dbReference type="PANTHER" id="PTHR15863">
    <property type="entry name" value="MRN COMPLEX-INTERACTING PROTEIN"/>
    <property type="match status" value="1"/>
</dbReference>
<dbReference type="GO" id="GO:0005634">
    <property type="term" value="C:nucleus"/>
    <property type="evidence" value="ECO:0007669"/>
    <property type="project" value="TreeGrafter"/>
</dbReference>
<dbReference type="Pfam" id="PF15749">
    <property type="entry name" value="MRNIP"/>
    <property type="match status" value="1"/>
</dbReference>
<feature type="compositionally biased region" description="Polar residues" evidence="1">
    <location>
        <begin position="139"/>
        <end position="149"/>
    </location>
</feature>
<dbReference type="EMBL" id="CH964168">
    <property type="protein sequence ID" value="EDW80102.1"/>
    <property type="molecule type" value="Genomic_DNA"/>
</dbReference>
<evidence type="ECO:0000256" key="1">
    <source>
        <dbReference type="SAM" id="MobiDB-lite"/>
    </source>
</evidence>
<dbReference type="OMA" id="CIQCKMY"/>
<accession>B4N6W3</accession>
<dbReference type="InterPro" id="IPR032739">
    <property type="entry name" value="MRNIP"/>
</dbReference>
<dbReference type="PhylomeDB" id="B4N6W3"/>
<feature type="compositionally biased region" description="Polar residues" evidence="1">
    <location>
        <begin position="64"/>
        <end position="77"/>
    </location>
</feature>
<dbReference type="GO" id="GO:0007095">
    <property type="term" value="P:mitotic G2 DNA damage checkpoint signaling"/>
    <property type="evidence" value="ECO:0007669"/>
    <property type="project" value="TreeGrafter"/>
</dbReference>
<dbReference type="eggNOG" id="ENOG502S8YD">
    <property type="taxonomic scope" value="Eukaryota"/>
</dbReference>
<evidence type="ECO:0000313" key="3">
    <source>
        <dbReference type="EMBL" id="EDW80102.1"/>
    </source>
</evidence>
<keyword evidence="4" id="KW-1185">Reference proteome</keyword>
<feature type="region of interest" description="Disordered" evidence="1">
    <location>
        <begin position="60"/>
        <end position="89"/>
    </location>
</feature>
<evidence type="ECO:0000313" key="4">
    <source>
        <dbReference type="Proteomes" id="UP000007798"/>
    </source>
</evidence>
<dbReference type="KEGG" id="dwi:6646458"/>
<dbReference type="Proteomes" id="UP000007798">
    <property type="component" value="Unassembled WGS sequence"/>
</dbReference>
<feature type="domain" description="MRN complex-interacting protein N-terminal" evidence="2">
    <location>
        <begin position="7"/>
        <end position="148"/>
    </location>
</feature>
<proteinExistence type="predicted"/>
<dbReference type="HOGENOM" id="CLU_1751647_0_0_1"/>
<protein>
    <recommendedName>
        <fullName evidence="2">MRN complex-interacting protein N-terminal domain-containing protein</fullName>
    </recommendedName>
</protein>
<dbReference type="GO" id="GO:0003682">
    <property type="term" value="F:chromatin binding"/>
    <property type="evidence" value="ECO:0007669"/>
    <property type="project" value="TreeGrafter"/>
</dbReference>
<dbReference type="STRING" id="7260.B4N6W3"/>
<dbReference type="FunCoup" id="B4N6W3">
    <property type="interactions" value="15"/>
</dbReference>
<name>B4N6W3_DROWI</name>
<gene>
    <name evidence="3" type="primary">Dwil\GK24192</name>
    <name evidence="3" type="ORF">Dwil_GK24192</name>
</gene>
<organism evidence="3 4">
    <name type="scientific">Drosophila willistoni</name>
    <name type="common">Fruit fly</name>
    <dbReference type="NCBI Taxonomy" id="7260"/>
    <lineage>
        <taxon>Eukaryota</taxon>
        <taxon>Metazoa</taxon>
        <taxon>Ecdysozoa</taxon>
        <taxon>Arthropoda</taxon>
        <taxon>Hexapoda</taxon>
        <taxon>Insecta</taxon>
        <taxon>Pterygota</taxon>
        <taxon>Neoptera</taxon>
        <taxon>Endopterygota</taxon>
        <taxon>Diptera</taxon>
        <taxon>Brachycera</taxon>
        <taxon>Muscomorpha</taxon>
        <taxon>Ephydroidea</taxon>
        <taxon>Drosophilidae</taxon>
        <taxon>Drosophila</taxon>
        <taxon>Sophophora</taxon>
    </lineage>
</organism>
<sequence>MSQQIRVLQCIECNLYQVDIVKKANQWQCKVCRQKQKLLKELFRGSGAECRQKVQELNMKHGQKSQSLDNNKMQKLQKQQHDGHIPSSSKWANYIDELPVHPAPTSHVESKLKLDKANKSDDESYSDADSLPSKRKSNKNTCSKWQEFL</sequence>
<feature type="compositionally biased region" description="Basic and acidic residues" evidence="1">
    <location>
        <begin position="108"/>
        <end position="122"/>
    </location>
</feature>